<dbReference type="AlphaFoldDB" id="A0A4R4T6C7"/>
<sequence>MHGPARHRRRRLVLTGLTAVLLAATTWTTAAAGPRPPDPLQQRVDAIHETGVVGVFAEVTSPDTRHSARAGTAVRGTGTPMPRDGRFRIGSVTKTFTATVVLQLVDEGRLSLDDTVEEWLPGVVRGNGNDGRQVTVRQLLRHTSGIPDVLPDIAALRGADGYRAERFRTYTPEELVALAMRNPPDFPPGDDWSYSNTNYTLAAMIIHEVTGRSWADEVADRIIRPLGLSGTGTPDTLPFLPGPHARSYAAFGTDNLVDVTALNPSMAVGSGSIVSTTRDLNRFHSALLGGELLDQARLDEMTTTVPAPELGLEYGLGLAEIPLSCGGGYFGHVGELLGYRTWVGATADGTRTAAVYVTSDGGQDTQRAMSALVDQELCRTGP</sequence>
<dbReference type="InterPro" id="IPR001466">
    <property type="entry name" value="Beta-lactam-related"/>
</dbReference>
<dbReference type="Proteomes" id="UP000295345">
    <property type="component" value="Unassembled WGS sequence"/>
</dbReference>
<dbReference type="PANTHER" id="PTHR46825">
    <property type="entry name" value="D-ALANYL-D-ALANINE-CARBOXYPEPTIDASE/ENDOPEPTIDASE AMPH"/>
    <property type="match status" value="1"/>
</dbReference>
<feature type="region of interest" description="Disordered" evidence="1">
    <location>
        <begin position="63"/>
        <end position="82"/>
    </location>
</feature>
<evidence type="ECO:0000313" key="4">
    <source>
        <dbReference type="EMBL" id="TDC71406.1"/>
    </source>
</evidence>
<dbReference type="EMBL" id="SMKI01000282">
    <property type="protein sequence ID" value="TDC71406.1"/>
    <property type="molecule type" value="Genomic_DNA"/>
</dbReference>
<organism evidence="4 5">
    <name type="scientific">Streptomyces hainanensis</name>
    <dbReference type="NCBI Taxonomy" id="402648"/>
    <lineage>
        <taxon>Bacteria</taxon>
        <taxon>Bacillati</taxon>
        <taxon>Actinomycetota</taxon>
        <taxon>Actinomycetes</taxon>
        <taxon>Kitasatosporales</taxon>
        <taxon>Streptomycetaceae</taxon>
        <taxon>Streptomyces</taxon>
    </lineage>
</organism>
<dbReference type="InterPro" id="IPR012338">
    <property type="entry name" value="Beta-lactam/transpept-like"/>
</dbReference>
<evidence type="ECO:0000256" key="2">
    <source>
        <dbReference type="SAM" id="SignalP"/>
    </source>
</evidence>
<dbReference type="Gene3D" id="3.40.710.10">
    <property type="entry name" value="DD-peptidase/beta-lactamase superfamily"/>
    <property type="match status" value="1"/>
</dbReference>
<dbReference type="OrthoDB" id="5177574at2"/>
<accession>A0A4R4T6C7</accession>
<reference evidence="4 5" key="1">
    <citation type="submission" date="2019-03" db="EMBL/GenBank/DDBJ databases">
        <title>Draft genome sequences of novel Actinobacteria.</title>
        <authorList>
            <person name="Sahin N."/>
            <person name="Ay H."/>
            <person name="Saygin H."/>
        </authorList>
    </citation>
    <scope>NUCLEOTIDE SEQUENCE [LARGE SCALE GENOMIC DNA]</scope>
    <source>
        <strain evidence="4 5">DSM 41900</strain>
    </source>
</reference>
<dbReference type="GO" id="GO:0016787">
    <property type="term" value="F:hydrolase activity"/>
    <property type="evidence" value="ECO:0007669"/>
    <property type="project" value="UniProtKB-KW"/>
</dbReference>
<feature type="domain" description="Beta-lactamase-related" evidence="3">
    <location>
        <begin position="43"/>
        <end position="366"/>
    </location>
</feature>
<dbReference type="Pfam" id="PF00144">
    <property type="entry name" value="Beta-lactamase"/>
    <property type="match status" value="1"/>
</dbReference>
<name>A0A4R4T6C7_9ACTN</name>
<feature type="chain" id="PRO_5020183747" evidence="2">
    <location>
        <begin position="33"/>
        <end position="382"/>
    </location>
</feature>
<feature type="signal peptide" evidence="2">
    <location>
        <begin position="1"/>
        <end position="32"/>
    </location>
</feature>
<protein>
    <submittedName>
        <fullName evidence="4">Class A beta-lactamase-related serine hydrolase</fullName>
    </submittedName>
</protein>
<dbReference type="SUPFAM" id="SSF56601">
    <property type="entry name" value="beta-lactamase/transpeptidase-like"/>
    <property type="match status" value="1"/>
</dbReference>
<evidence type="ECO:0000313" key="5">
    <source>
        <dbReference type="Proteomes" id="UP000295345"/>
    </source>
</evidence>
<keyword evidence="4" id="KW-0378">Hydrolase</keyword>
<evidence type="ECO:0000259" key="3">
    <source>
        <dbReference type="Pfam" id="PF00144"/>
    </source>
</evidence>
<comment type="caution">
    <text evidence="4">The sequence shown here is derived from an EMBL/GenBank/DDBJ whole genome shotgun (WGS) entry which is preliminary data.</text>
</comment>
<gene>
    <name evidence="4" type="ORF">E1283_23570</name>
</gene>
<evidence type="ECO:0000256" key="1">
    <source>
        <dbReference type="SAM" id="MobiDB-lite"/>
    </source>
</evidence>
<keyword evidence="2" id="KW-0732">Signal</keyword>
<keyword evidence="5" id="KW-1185">Reference proteome</keyword>
<proteinExistence type="predicted"/>
<dbReference type="RefSeq" id="WP_132820133.1">
    <property type="nucleotide sequence ID" value="NZ_SMKI01000282.1"/>
</dbReference>
<dbReference type="InterPro" id="IPR050491">
    <property type="entry name" value="AmpC-like"/>
</dbReference>
<dbReference type="PANTHER" id="PTHR46825:SF7">
    <property type="entry name" value="D-ALANYL-D-ALANINE CARBOXYPEPTIDASE"/>
    <property type="match status" value="1"/>
</dbReference>